<sequence>MASCEIEIKSLLGSVERTQEVKDALQRLRPETKKFSHQKQLNHYFIGGNIAQLESVLSAYFSTEKQKNFKEIILKGRDFSIRTRRVDNDDPLFVVKVSLDEGSSHNTVSRMEFESAVEGISFSELDQLILDAGFKYQAKWSREREEYKSEDMTVCFDRNAGYGYIAEFEKIVDDESLAGSARAELHNVMNVLGVTELPQARLERMFAYYNKHWPEYYGTEKIFNIE</sequence>
<dbReference type="Pfam" id="PF01928">
    <property type="entry name" value="CYTH"/>
    <property type="match status" value="1"/>
</dbReference>
<dbReference type="AlphaFoldDB" id="A0A1F6D1Y6"/>
<dbReference type="SUPFAM" id="SSF55154">
    <property type="entry name" value="CYTH-like phosphatases"/>
    <property type="match status" value="1"/>
</dbReference>
<evidence type="ECO:0000259" key="1">
    <source>
        <dbReference type="PROSITE" id="PS51707"/>
    </source>
</evidence>
<dbReference type="InterPro" id="IPR023577">
    <property type="entry name" value="CYTH_domain"/>
</dbReference>
<evidence type="ECO:0000313" key="3">
    <source>
        <dbReference type="Proteomes" id="UP000177659"/>
    </source>
</evidence>
<feature type="domain" description="CYTH" evidence="1">
    <location>
        <begin position="3"/>
        <end position="212"/>
    </location>
</feature>
<evidence type="ECO:0000313" key="2">
    <source>
        <dbReference type="EMBL" id="OGG55311.1"/>
    </source>
</evidence>
<dbReference type="Gene3D" id="2.40.320.10">
    <property type="entry name" value="Hypothetical Protein Pfu-838710-001"/>
    <property type="match status" value="1"/>
</dbReference>
<gene>
    <name evidence="2" type="ORF">A3D62_01670</name>
</gene>
<comment type="caution">
    <text evidence="2">The sequence shown here is derived from an EMBL/GenBank/DDBJ whole genome shotgun (WGS) entry which is preliminary data.</text>
</comment>
<reference evidence="2 3" key="1">
    <citation type="journal article" date="2016" name="Nat. Commun.">
        <title>Thousands of microbial genomes shed light on interconnected biogeochemical processes in an aquifer system.</title>
        <authorList>
            <person name="Anantharaman K."/>
            <person name="Brown C.T."/>
            <person name="Hug L.A."/>
            <person name="Sharon I."/>
            <person name="Castelle C.J."/>
            <person name="Probst A.J."/>
            <person name="Thomas B.C."/>
            <person name="Singh A."/>
            <person name="Wilkins M.J."/>
            <person name="Karaoz U."/>
            <person name="Brodie E.L."/>
            <person name="Williams K.H."/>
            <person name="Hubbard S.S."/>
            <person name="Banfield J.F."/>
        </authorList>
    </citation>
    <scope>NUCLEOTIDE SEQUENCE [LARGE SCALE GENOMIC DNA]</scope>
</reference>
<name>A0A1F6D1Y6_9BACT</name>
<proteinExistence type="predicted"/>
<dbReference type="InterPro" id="IPR033469">
    <property type="entry name" value="CYTH-like_dom_sf"/>
</dbReference>
<dbReference type="Proteomes" id="UP000177659">
    <property type="component" value="Unassembled WGS sequence"/>
</dbReference>
<organism evidence="2 3">
    <name type="scientific">Candidatus Kaiserbacteria bacterium RIFCSPHIGHO2_02_FULL_49_11</name>
    <dbReference type="NCBI Taxonomy" id="1798489"/>
    <lineage>
        <taxon>Bacteria</taxon>
        <taxon>Candidatus Kaiseribacteriota</taxon>
    </lineage>
</organism>
<dbReference type="PROSITE" id="PS51707">
    <property type="entry name" value="CYTH"/>
    <property type="match status" value="1"/>
</dbReference>
<protein>
    <recommendedName>
        <fullName evidence="1">CYTH domain-containing protein</fullName>
    </recommendedName>
</protein>
<dbReference type="EMBL" id="MFLC01000005">
    <property type="protein sequence ID" value="OGG55311.1"/>
    <property type="molecule type" value="Genomic_DNA"/>
</dbReference>
<accession>A0A1F6D1Y6</accession>